<keyword evidence="1" id="KW-0812">Transmembrane</keyword>
<protein>
    <submittedName>
        <fullName evidence="3">DUF2516 family protein</fullName>
    </submittedName>
</protein>
<feature type="transmembrane region" description="Helical" evidence="1">
    <location>
        <begin position="64"/>
        <end position="82"/>
    </location>
</feature>
<dbReference type="Proteomes" id="UP001281731">
    <property type="component" value="Unassembled WGS sequence"/>
</dbReference>
<keyword evidence="4" id="KW-1185">Reference proteome</keyword>
<evidence type="ECO:0000313" key="2">
    <source>
        <dbReference type="EMBL" id="MDY5133287.1"/>
    </source>
</evidence>
<dbReference type="AlphaFoldDB" id="A0AAW9HRT0"/>
<organism evidence="3 5">
    <name type="scientific">Actinotignum urinale</name>
    <dbReference type="NCBI Taxonomy" id="190146"/>
    <lineage>
        <taxon>Bacteria</taxon>
        <taxon>Bacillati</taxon>
        <taxon>Actinomycetota</taxon>
        <taxon>Actinomycetes</taxon>
        <taxon>Actinomycetales</taxon>
        <taxon>Actinomycetaceae</taxon>
        <taxon>Actinotignum</taxon>
    </lineage>
</organism>
<dbReference type="EMBL" id="JAWNGA010000009">
    <property type="protein sequence ID" value="MDY5133287.1"/>
    <property type="molecule type" value="Genomic_DNA"/>
</dbReference>
<dbReference type="EMBL" id="JAWNGC010000001">
    <property type="protein sequence ID" value="MDY5154374.1"/>
    <property type="molecule type" value="Genomic_DNA"/>
</dbReference>
<gene>
    <name evidence="3" type="ORF">R6G80_01335</name>
    <name evidence="2" type="ORF">R6G86_06005</name>
</gene>
<dbReference type="InterPro" id="IPR019662">
    <property type="entry name" value="DUF2516"/>
</dbReference>
<evidence type="ECO:0000313" key="3">
    <source>
        <dbReference type="EMBL" id="MDY5154374.1"/>
    </source>
</evidence>
<sequence length="120" mass="14259">MREINHVAVMERQRMSATELVYNISWWTMMTVNVLICLFMLWAFVSCFTRPESDFRYARKSKQFWVSVLVVALVIMVMTIVLPFRLPFQGILTFASAFAALFYLGPEQQWMGPRRRRPRK</sequence>
<dbReference type="RefSeq" id="WP_084676494.1">
    <property type="nucleotide sequence ID" value="NZ_JAWNFQ010000006.1"/>
</dbReference>
<reference evidence="3 4" key="1">
    <citation type="submission" date="2023-10" db="EMBL/GenBank/DDBJ databases">
        <title>Whole Genome based description of the genera Actinobaculum and Actinotignum reveals a complex phylogenetic relationship within the species included in the genus Actinotignum.</title>
        <authorList>
            <person name="Jensen C.S."/>
            <person name="Dargis R."/>
            <person name="Kemp M."/>
            <person name="Christensen J.J."/>
        </authorList>
    </citation>
    <scope>NUCLEOTIDE SEQUENCE</scope>
    <source>
        <strain evidence="3">SLA_B511</strain>
        <strain evidence="2 4">SLA_B974</strain>
    </source>
</reference>
<keyword evidence="1" id="KW-1133">Transmembrane helix</keyword>
<name>A0AAW9HRT0_9ACTO</name>
<comment type="caution">
    <text evidence="3">The sequence shown here is derived from an EMBL/GenBank/DDBJ whole genome shotgun (WGS) entry which is preliminary data.</text>
</comment>
<accession>A0AAW9HRT0</accession>
<dbReference type="Proteomes" id="UP001275049">
    <property type="component" value="Unassembled WGS sequence"/>
</dbReference>
<feature type="transmembrane region" description="Helical" evidence="1">
    <location>
        <begin position="88"/>
        <end position="106"/>
    </location>
</feature>
<evidence type="ECO:0000313" key="5">
    <source>
        <dbReference type="Proteomes" id="UP001281731"/>
    </source>
</evidence>
<evidence type="ECO:0000256" key="1">
    <source>
        <dbReference type="SAM" id="Phobius"/>
    </source>
</evidence>
<dbReference type="Pfam" id="PF10724">
    <property type="entry name" value="DUF2516"/>
    <property type="match status" value="1"/>
</dbReference>
<evidence type="ECO:0000313" key="4">
    <source>
        <dbReference type="Proteomes" id="UP001275049"/>
    </source>
</evidence>
<keyword evidence="1" id="KW-0472">Membrane</keyword>
<proteinExistence type="predicted"/>
<feature type="transmembrane region" description="Helical" evidence="1">
    <location>
        <begin position="24"/>
        <end position="44"/>
    </location>
</feature>